<protein>
    <submittedName>
        <fullName evidence="1">Uncharacterized protein</fullName>
    </submittedName>
</protein>
<dbReference type="AlphaFoldDB" id="A0A174C6L8"/>
<evidence type="ECO:0000313" key="1">
    <source>
        <dbReference type="EMBL" id="CUO09102.1"/>
    </source>
</evidence>
<reference evidence="1 2" key="1">
    <citation type="submission" date="2015-09" db="EMBL/GenBank/DDBJ databases">
        <authorList>
            <consortium name="Pathogen Informatics"/>
        </authorList>
    </citation>
    <scope>NUCLEOTIDE SEQUENCE [LARGE SCALE GENOMIC DNA]</scope>
    <source>
        <strain evidence="1 2">2789STDY5608850</strain>
    </source>
</reference>
<name>A0A174C6L8_9FIRM</name>
<dbReference type="EMBL" id="CYZE01000003">
    <property type="protein sequence ID" value="CUO09102.1"/>
    <property type="molecule type" value="Genomic_DNA"/>
</dbReference>
<accession>A0A174C6L8</accession>
<dbReference type="RefSeq" id="WP_055654388.1">
    <property type="nucleotide sequence ID" value="NZ_CABIXC010000003.1"/>
</dbReference>
<organism evidence="1 2">
    <name type="scientific">Hungatella hathewayi</name>
    <dbReference type="NCBI Taxonomy" id="154046"/>
    <lineage>
        <taxon>Bacteria</taxon>
        <taxon>Bacillati</taxon>
        <taxon>Bacillota</taxon>
        <taxon>Clostridia</taxon>
        <taxon>Lachnospirales</taxon>
        <taxon>Lachnospiraceae</taxon>
        <taxon>Hungatella</taxon>
    </lineage>
</organism>
<gene>
    <name evidence="1" type="ORF">ERS852407_01869</name>
</gene>
<dbReference type="Proteomes" id="UP000095651">
    <property type="component" value="Unassembled WGS sequence"/>
</dbReference>
<sequence>MIKIEFGIMDTIDPEKNYAKYEPQKYGCVAIDDDKYINDWWPRLLLIRTYTQSLSRPSFALDRYGVTLIPPESLPALQDIVISDKRINYDHHLIALADKIRQAIDEQKYMIHFGV</sequence>
<proteinExistence type="predicted"/>
<evidence type="ECO:0000313" key="2">
    <source>
        <dbReference type="Proteomes" id="UP000095651"/>
    </source>
</evidence>